<proteinExistence type="inferred from homology"/>
<accession>A0A1B0DIK7</accession>
<dbReference type="Pfam" id="PF02902">
    <property type="entry name" value="Peptidase_C48"/>
    <property type="match status" value="1"/>
</dbReference>
<dbReference type="Gene3D" id="1.10.418.20">
    <property type="match status" value="1"/>
</dbReference>
<dbReference type="PANTHER" id="PTHR46896:SF3">
    <property type="entry name" value="FI06413P-RELATED"/>
    <property type="match status" value="1"/>
</dbReference>
<dbReference type="VEuPathDB" id="VectorBase:PPAI007992"/>
<feature type="compositionally biased region" description="Basic and acidic residues" evidence="6">
    <location>
        <begin position="185"/>
        <end position="203"/>
    </location>
</feature>
<evidence type="ECO:0000256" key="2">
    <source>
        <dbReference type="ARBA" id="ARBA00022553"/>
    </source>
</evidence>
<feature type="domain" description="Ubiquitin-like protease family profile" evidence="7">
    <location>
        <begin position="1"/>
        <end position="73"/>
    </location>
</feature>
<dbReference type="GO" id="GO:0070139">
    <property type="term" value="F:SUMO-specific endopeptidase activity"/>
    <property type="evidence" value="ECO:0007669"/>
    <property type="project" value="TreeGrafter"/>
</dbReference>
<evidence type="ECO:0000256" key="1">
    <source>
        <dbReference type="ARBA" id="ARBA00005234"/>
    </source>
</evidence>
<name>A0A1B0DIK7_PHLPP</name>
<dbReference type="InterPro" id="IPR038765">
    <property type="entry name" value="Papain-like_cys_pep_sf"/>
</dbReference>
<dbReference type="EnsemblMetazoa" id="PPAI007992-RA">
    <property type="protein sequence ID" value="PPAI007992-PA"/>
    <property type="gene ID" value="PPAI007992"/>
</dbReference>
<dbReference type="AlphaFoldDB" id="A0A1B0DIK7"/>
<dbReference type="GO" id="GO:0005634">
    <property type="term" value="C:nucleus"/>
    <property type="evidence" value="ECO:0007669"/>
    <property type="project" value="TreeGrafter"/>
</dbReference>
<dbReference type="SUPFAM" id="SSF54001">
    <property type="entry name" value="Cysteine proteinases"/>
    <property type="match status" value="1"/>
</dbReference>
<comment type="similarity">
    <text evidence="1">Belongs to the peptidase C48 family.</text>
</comment>
<dbReference type="PROSITE" id="PS50600">
    <property type="entry name" value="ULP_PROTEASE"/>
    <property type="match status" value="1"/>
</dbReference>
<feature type="compositionally biased region" description="Acidic residues" evidence="6">
    <location>
        <begin position="143"/>
        <end position="172"/>
    </location>
</feature>
<dbReference type="GO" id="GO:0006508">
    <property type="term" value="P:proteolysis"/>
    <property type="evidence" value="ECO:0007669"/>
    <property type="project" value="UniProtKB-KW"/>
</dbReference>
<protein>
    <recommendedName>
        <fullName evidence="7">Ubiquitin-like protease family profile domain-containing protein</fullName>
    </recommendedName>
</protein>
<dbReference type="InterPro" id="IPR003653">
    <property type="entry name" value="Peptidase_C48_C"/>
</dbReference>
<evidence type="ECO:0000259" key="7">
    <source>
        <dbReference type="PROSITE" id="PS50600"/>
    </source>
</evidence>
<dbReference type="FunFam" id="1.10.418.20:FF:000001">
    <property type="entry name" value="sentrin-specific protease 6 isoform X1"/>
    <property type="match status" value="1"/>
</dbReference>
<keyword evidence="4" id="KW-0833">Ubl conjugation pathway</keyword>
<sequence length="203" mass="23776">PCILIFDSLAGGYRSRVVATLRDYLTCEYKAKICPTSNHTFNKDNMPGHSVKVPQQNNFTDCGLYLLQYVQEFFTNPIRDYRLPIKQLQNWFPTIVVTRKREEISNLLIDLVKEMHPEKADLLPEIAFPTQDGKLIETEENFEEAAEFEEEEMEDPSYEMEEEETDFTEEESPEKKKNGRKLLKRSFDKAEKNSPDKKIPRTN</sequence>
<evidence type="ECO:0000256" key="3">
    <source>
        <dbReference type="ARBA" id="ARBA00022670"/>
    </source>
</evidence>
<dbReference type="Proteomes" id="UP000092462">
    <property type="component" value="Unassembled WGS sequence"/>
</dbReference>
<reference evidence="8" key="1">
    <citation type="submission" date="2022-08" db="UniProtKB">
        <authorList>
            <consortium name="EnsemblMetazoa"/>
        </authorList>
    </citation>
    <scope>IDENTIFICATION</scope>
    <source>
        <strain evidence="8">Israel</strain>
    </source>
</reference>
<dbReference type="VEuPathDB" id="VectorBase:PPAPM1_005874"/>
<dbReference type="PANTHER" id="PTHR46896">
    <property type="entry name" value="SENTRIN-SPECIFIC PROTEASE"/>
    <property type="match status" value="1"/>
</dbReference>
<keyword evidence="2" id="KW-0597">Phosphoprotein</keyword>
<keyword evidence="5" id="KW-0378">Hydrolase</keyword>
<organism evidence="8 9">
    <name type="scientific">Phlebotomus papatasi</name>
    <name type="common">Sandfly</name>
    <dbReference type="NCBI Taxonomy" id="29031"/>
    <lineage>
        <taxon>Eukaryota</taxon>
        <taxon>Metazoa</taxon>
        <taxon>Ecdysozoa</taxon>
        <taxon>Arthropoda</taxon>
        <taxon>Hexapoda</taxon>
        <taxon>Insecta</taxon>
        <taxon>Pterygota</taxon>
        <taxon>Neoptera</taxon>
        <taxon>Endopterygota</taxon>
        <taxon>Diptera</taxon>
        <taxon>Nematocera</taxon>
        <taxon>Psychodoidea</taxon>
        <taxon>Psychodidae</taxon>
        <taxon>Phlebotomus</taxon>
        <taxon>Phlebotomus</taxon>
    </lineage>
</organism>
<dbReference type="GO" id="GO:0016926">
    <property type="term" value="P:protein desumoylation"/>
    <property type="evidence" value="ECO:0007669"/>
    <property type="project" value="TreeGrafter"/>
</dbReference>
<evidence type="ECO:0000256" key="5">
    <source>
        <dbReference type="ARBA" id="ARBA00022801"/>
    </source>
</evidence>
<evidence type="ECO:0000313" key="8">
    <source>
        <dbReference type="EnsemblMetazoa" id="PPAI007992-PA"/>
    </source>
</evidence>
<dbReference type="GO" id="GO:0005737">
    <property type="term" value="C:cytoplasm"/>
    <property type="evidence" value="ECO:0007669"/>
    <property type="project" value="TreeGrafter"/>
</dbReference>
<feature type="region of interest" description="Disordered" evidence="6">
    <location>
        <begin position="143"/>
        <end position="203"/>
    </location>
</feature>
<evidence type="ECO:0000256" key="6">
    <source>
        <dbReference type="SAM" id="MobiDB-lite"/>
    </source>
</evidence>
<dbReference type="InterPro" id="IPR051947">
    <property type="entry name" value="Sentrin-specific_protease"/>
</dbReference>
<keyword evidence="3" id="KW-0645">Protease</keyword>
<evidence type="ECO:0000256" key="4">
    <source>
        <dbReference type="ARBA" id="ARBA00022786"/>
    </source>
</evidence>
<keyword evidence="9" id="KW-1185">Reference proteome</keyword>
<dbReference type="EMBL" id="AJVK01062697">
    <property type="status" value="NOT_ANNOTATED_CDS"/>
    <property type="molecule type" value="Genomic_DNA"/>
</dbReference>
<evidence type="ECO:0000313" key="9">
    <source>
        <dbReference type="Proteomes" id="UP000092462"/>
    </source>
</evidence>